<sequence length="194" mass="21741">VITGSAEVGPWGSARTRWETEARGEFTIEGAIEMAWMMGYIKQFDGRLKDGSLYVGWVDRKSGEPVDNKDVKGRYEKDILAHAGIRLIEPELFHGSYSNKKVFNQEVESIHDLEPIEVTADEASKFKLQHGNKSDIWAGEGGQWFFKLKKGACVFVPKSFSFSCKVASQIPTGWYAGRYGLPEDIIAQTDQVTL</sequence>
<reference evidence="1" key="1">
    <citation type="submission" date="2022-08" db="EMBL/GenBank/DDBJ databases">
        <authorList>
            <consortium name="DOE Joint Genome Institute"/>
            <person name="Min B."/>
            <person name="Riley R."/>
            <person name="Sierra-Patev S."/>
            <person name="Naranjo-Ortiz M."/>
            <person name="Looney B."/>
            <person name="Konkel Z."/>
            <person name="Slot J.C."/>
            <person name="Sakamoto Y."/>
            <person name="Steenwyk J.L."/>
            <person name="Rokas A."/>
            <person name="Carro J."/>
            <person name="Camarero S."/>
            <person name="Ferreira P."/>
            <person name="Molpeceres G."/>
            <person name="Ruiz-Duenas F.J."/>
            <person name="Serrano A."/>
            <person name="Henrissat B."/>
            <person name="Drula E."/>
            <person name="Hughes K.W."/>
            <person name="Mata J.L."/>
            <person name="Ishikawa N.K."/>
            <person name="Vargas-Isla R."/>
            <person name="Ushijima S."/>
            <person name="Smith C.A."/>
            <person name="Ahrendt S."/>
            <person name="Andreopoulos W."/>
            <person name="He G."/>
            <person name="Labutti K."/>
            <person name="Lipzen A."/>
            <person name="Ng V."/>
            <person name="Sandor L."/>
            <person name="Barry K."/>
            <person name="Martinez A.T."/>
            <person name="Xiao Y."/>
            <person name="Gibbons J.G."/>
            <person name="Terashima K."/>
            <person name="Hibbett D.S."/>
            <person name="Grigoriev I.V."/>
        </authorList>
    </citation>
    <scope>NUCLEOTIDE SEQUENCE</scope>
    <source>
        <strain evidence="1">TFB9207</strain>
    </source>
</reference>
<proteinExistence type="predicted"/>
<accession>A0AA38P766</accession>
<evidence type="ECO:0000313" key="2">
    <source>
        <dbReference type="Proteomes" id="UP001163846"/>
    </source>
</evidence>
<keyword evidence="2" id="KW-1185">Reference proteome</keyword>
<protein>
    <submittedName>
        <fullName evidence="1">Uncharacterized protein</fullName>
    </submittedName>
</protein>
<dbReference type="InterPro" id="IPR016039">
    <property type="entry name" value="Thiolase-like"/>
</dbReference>
<organism evidence="1 2">
    <name type="scientific">Lentinula raphanica</name>
    <dbReference type="NCBI Taxonomy" id="153919"/>
    <lineage>
        <taxon>Eukaryota</taxon>
        <taxon>Fungi</taxon>
        <taxon>Dikarya</taxon>
        <taxon>Basidiomycota</taxon>
        <taxon>Agaricomycotina</taxon>
        <taxon>Agaricomycetes</taxon>
        <taxon>Agaricomycetidae</taxon>
        <taxon>Agaricales</taxon>
        <taxon>Marasmiineae</taxon>
        <taxon>Omphalotaceae</taxon>
        <taxon>Lentinula</taxon>
    </lineage>
</organism>
<dbReference type="EMBL" id="MU806235">
    <property type="protein sequence ID" value="KAJ3837593.1"/>
    <property type="molecule type" value="Genomic_DNA"/>
</dbReference>
<comment type="caution">
    <text evidence="1">The sequence shown here is derived from an EMBL/GenBank/DDBJ whole genome shotgun (WGS) entry which is preliminary data.</text>
</comment>
<gene>
    <name evidence="1" type="ORF">F5878DRAFT_685448</name>
</gene>
<dbReference type="AlphaFoldDB" id="A0AA38P766"/>
<name>A0AA38P766_9AGAR</name>
<dbReference type="Gene3D" id="3.30.70.2490">
    <property type="match status" value="1"/>
</dbReference>
<evidence type="ECO:0000313" key="1">
    <source>
        <dbReference type="EMBL" id="KAJ3837593.1"/>
    </source>
</evidence>
<feature type="non-terminal residue" evidence="1">
    <location>
        <position position="1"/>
    </location>
</feature>
<dbReference type="Proteomes" id="UP001163846">
    <property type="component" value="Unassembled WGS sequence"/>
</dbReference>
<dbReference type="Gene3D" id="3.40.47.10">
    <property type="match status" value="1"/>
</dbReference>
<dbReference type="GO" id="GO:0016746">
    <property type="term" value="F:acyltransferase activity"/>
    <property type="evidence" value="ECO:0007669"/>
    <property type="project" value="InterPro"/>
</dbReference>